<feature type="region of interest" description="Disordered" evidence="21">
    <location>
        <begin position="1"/>
        <end position="26"/>
    </location>
</feature>
<dbReference type="NCBIfam" id="TIGR02777">
    <property type="entry name" value="LigD_PE_dom"/>
    <property type="match status" value="1"/>
</dbReference>
<comment type="caution">
    <text evidence="23">The sequence shown here is derived from an EMBL/GenBank/DDBJ whole genome shotgun (WGS) entry which is preliminary data.</text>
</comment>
<evidence type="ECO:0000256" key="1">
    <source>
        <dbReference type="ARBA" id="ARBA00001936"/>
    </source>
</evidence>
<feature type="compositionally biased region" description="Basic and acidic residues" evidence="21">
    <location>
        <begin position="477"/>
        <end position="503"/>
    </location>
</feature>
<dbReference type="PROSITE" id="PS50160">
    <property type="entry name" value="DNA_LIGASE_A3"/>
    <property type="match status" value="1"/>
</dbReference>
<keyword evidence="8" id="KW-0547">Nucleotide-binding</keyword>
<feature type="region of interest" description="Disordered" evidence="21">
    <location>
        <begin position="474"/>
        <end position="514"/>
    </location>
</feature>
<evidence type="ECO:0000256" key="4">
    <source>
        <dbReference type="ARBA" id="ARBA00022679"/>
    </source>
</evidence>
<evidence type="ECO:0000256" key="12">
    <source>
        <dbReference type="ARBA" id="ARBA00022840"/>
    </source>
</evidence>
<dbReference type="CDD" id="cd07906">
    <property type="entry name" value="Adenylation_DNA_ligase_LigD_LigC"/>
    <property type="match status" value="1"/>
</dbReference>
<dbReference type="Gene3D" id="3.30.470.30">
    <property type="entry name" value="DNA ligase/mRNA capping enzyme"/>
    <property type="match status" value="1"/>
</dbReference>
<dbReference type="InterPro" id="IPR014144">
    <property type="entry name" value="LigD_PE_domain"/>
</dbReference>
<evidence type="ECO:0000256" key="17">
    <source>
        <dbReference type="ARBA" id="ARBA00023211"/>
    </source>
</evidence>
<keyword evidence="11" id="KW-0269">Exonuclease</keyword>
<dbReference type="GO" id="GO:0005524">
    <property type="term" value="F:ATP binding"/>
    <property type="evidence" value="ECO:0007669"/>
    <property type="project" value="UniProtKB-KW"/>
</dbReference>
<evidence type="ECO:0000256" key="6">
    <source>
        <dbReference type="ARBA" id="ARBA00022722"/>
    </source>
</evidence>
<keyword evidence="14" id="KW-0238">DNA-binding</keyword>
<keyword evidence="9" id="KW-0227">DNA damage</keyword>
<dbReference type="InterPro" id="IPR014143">
    <property type="entry name" value="NHEJ_ligase_prk"/>
</dbReference>
<dbReference type="Gene3D" id="3.90.920.10">
    <property type="entry name" value="DNA primase, PRIM domain"/>
    <property type="match status" value="1"/>
</dbReference>
<name>A0A538TYF9_UNCEI</name>
<gene>
    <name evidence="23" type="primary">ligD</name>
    <name evidence="23" type="ORF">E6K80_14025</name>
</gene>
<comment type="catalytic activity">
    <reaction evidence="20">
        <text>ATP + (deoxyribonucleotide)n-3'-hydroxyl + 5'-phospho-(deoxyribonucleotide)m = (deoxyribonucleotide)n+m + AMP + diphosphate.</text>
        <dbReference type="EC" id="6.5.1.1"/>
    </reaction>
</comment>
<keyword evidence="3 23" id="KW-0436">Ligase</keyword>
<keyword evidence="17" id="KW-0464">Manganese</keyword>
<evidence type="ECO:0000256" key="7">
    <source>
        <dbReference type="ARBA" id="ARBA00022723"/>
    </source>
</evidence>
<dbReference type="PANTHER" id="PTHR42705:SF2">
    <property type="entry name" value="BIFUNCTIONAL NON-HOMOLOGOUS END JOINING PROTEIN LIGD"/>
    <property type="match status" value="1"/>
</dbReference>
<dbReference type="AlphaFoldDB" id="A0A538TYF9"/>
<evidence type="ECO:0000256" key="10">
    <source>
        <dbReference type="ARBA" id="ARBA00022801"/>
    </source>
</evidence>
<dbReference type="InterPro" id="IPR012340">
    <property type="entry name" value="NA-bd_OB-fold"/>
</dbReference>
<keyword evidence="6" id="KW-0540">Nuclease</keyword>
<dbReference type="GO" id="GO:0004527">
    <property type="term" value="F:exonuclease activity"/>
    <property type="evidence" value="ECO:0007669"/>
    <property type="project" value="UniProtKB-KW"/>
</dbReference>
<evidence type="ECO:0000313" key="23">
    <source>
        <dbReference type="EMBL" id="TMQ68687.1"/>
    </source>
</evidence>
<evidence type="ECO:0000256" key="2">
    <source>
        <dbReference type="ARBA" id="ARBA00012727"/>
    </source>
</evidence>
<dbReference type="EC" id="6.5.1.1" evidence="2"/>
<dbReference type="Pfam" id="PF13298">
    <property type="entry name" value="LigD_N"/>
    <property type="match status" value="1"/>
</dbReference>
<dbReference type="SUPFAM" id="SSF56091">
    <property type="entry name" value="DNA ligase/mRNA capping enzyme, catalytic domain"/>
    <property type="match status" value="1"/>
</dbReference>
<keyword evidence="13" id="KW-0239">DNA-directed DNA polymerase</keyword>
<evidence type="ECO:0000256" key="14">
    <source>
        <dbReference type="ARBA" id="ARBA00023125"/>
    </source>
</evidence>
<keyword evidence="7" id="KW-0479">Metal-binding</keyword>
<dbReference type="InterPro" id="IPR052171">
    <property type="entry name" value="NHEJ_LigD"/>
</dbReference>
<dbReference type="GO" id="GO:0006281">
    <property type="term" value="P:DNA repair"/>
    <property type="evidence" value="ECO:0007669"/>
    <property type="project" value="UniProtKB-KW"/>
</dbReference>
<reference evidence="23 24" key="1">
    <citation type="journal article" date="2019" name="Nat. Microbiol.">
        <title>Mediterranean grassland soil C-N compound turnover is dependent on rainfall and depth, and is mediated by genomically divergent microorganisms.</title>
        <authorList>
            <person name="Diamond S."/>
            <person name="Andeer P.F."/>
            <person name="Li Z."/>
            <person name="Crits-Christoph A."/>
            <person name="Burstein D."/>
            <person name="Anantharaman K."/>
            <person name="Lane K.R."/>
            <person name="Thomas B.C."/>
            <person name="Pan C."/>
            <person name="Northen T.R."/>
            <person name="Banfield J.F."/>
        </authorList>
    </citation>
    <scope>NUCLEOTIDE SEQUENCE [LARGE SCALE GENOMIC DNA]</scope>
    <source>
        <strain evidence="23">WS_10</strain>
    </source>
</reference>
<organism evidence="23 24">
    <name type="scientific">Eiseniibacteriota bacterium</name>
    <dbReference type="NCBI Taxonomy" id="2212470"/>
    <lineage>
        <taxon>Bacteria</taxon>
        <taxon>Candidatus Eiseniibacteriota</taxon>
    </lineage>
</organism>
<evidence type="ECO:0000256" key="3">
    <source>
        <dbReference type="ARBA" id="ARBA00022598"/>
    </source>
</evidence>
<dbReference type="GO" id="GO:0003677">
    <property type="term" value="F:DNA binding"/>
    <property type="evidence" value="ECO:0007669"/>
    <property type="project" value="UniProtKB-KW"/>
</dbReference>
<dbReference type="CDD" id="cd07971">
    <property type="entry name" value="OBF_DNA_ligase_LigD"/>
    <property type="match status" value="1"/>
</dbReference>
<keyword evidence="4" id="KW-0808">Transferase</keyword>
<dbReference type="PANTHER" id="PTHR42705">
    <property type="entry name" value="BIFUNCTIONAL NON-HOMOLOGOUS END JOINING PROTEIN LIGD"/>
    <property type="match status" value="1"/>
</dbReference>
<keyword evidence="12" id="KW-0067">ATP-binding</keyword>
<proteinExistence type="predicted"/>
<dbReference type="Pfam" id="PF21686">
    <property type="entry name" value="LigD_Prim-Pol"/>
    <property type="match status" value="1"/>
</dbReference>
<dbReference type="GO" id="GO:0006310">
    <property type="term" value="P:DNA recombination"/>
    <property type="evidence" value="ECO:0007669"/>
    <property type="project" value="UniProtKB-KW"/>
</dbReference>
<dbReference type="NCBIfam" id="TIGR02776">
    <property type="entry name" value="NHEJ_ligase_prk"/>
    <property type="match status" value="1"/>
</dbReference>
<evidence type="ECO:0000256" key="21">
    <source>
        <dbReference type="SAM" id="MobiDB-lite"/>
    </source>
</evidence>
<dbReference type="NCBIfam" id="TIGR02779">
    <property type="entry name" value="NHEJ_ligase_lig"/>
    <property type="match status" value="1"/>
</dbReference>
<protein>
    <recommendedName>
        <fullName evidence="2">DNA ligase (ATP)</fullName>
        <ecNumber evidence="2">6.5.1.1</ecNumber>
    </recommendedName>
    <alternativeName>
        <fullName evidence="19">NHEJ DNA polymerase</fullName>
    </alternativeName>
</protein>
<dbReference type="InterPro" id="IPR012309">
    <property type="entry name" value="DNA_ligase_ATP-dep_C"/>
</dbReference>
<evidence type="ECO:0000256" key="19">
    <source>
        <dbReference type="ARBA" id="ARBA00029943"/>
    </source>
</evidence>
<dbReference type="InterPro" id="IPR014145">
    <property type="entry name" value="LigD_pol_dom"/>
</dbReference>
<evidence type="ECO:0000256" key="15">
    <source>
        <dbReference type="ARBA" id="ARBA00023172"/>
    </source>
</evidence>
<feature type="domain" description="ATP-dependent DNA ligase family profile" evidence="22">
    <location>
        <begin position="288"/>
        <end position="406"/>
    </location>
</feature>
<evidence type="ECO:0000259" key="22">
    <source>
        <dbReference type="PROSITE" id="PS50160"/>
    </source>
</evidence>
<evidence type="ECO:0000256" key="11">
    <source>
        <dbReference type="ARBA" id="ARBA00022839"/>
    </source>
</evidence>
<dbReference type="EMBL" id="VBPA01000391">
    <property type="protein sequence ID" value="TMQ68687.1"/>
    <property type="molecule type" value="Genomic_DNA"/>
</dbReference>
<dbReference type="Gene3D" id="2.40.50.140">
    <property type="entry name" value="Nucleic acid-binding proteins"/>
    <property type="match status" value="1"/>
</dbReference>
<evidence type="ECO:0000313" key="24">
    <source>
        <dbReference type="Proteomes" id="UP000319836"/>
    </source>
</evidence>
<keyword evidence="16" id="KW-0234">DNA repair</keyword>
<dbReference type="GO" id="GO:0003910">
    <property type="term" value="F:DNA ligase (ATP) activity"/>
    <property type="evidence" value="ECO:0007669"/>
    <property type="project" value="UniProtKB-EC"/>
</dbReference>
<dbReference type="Pfam" id="PF04679">
    <property type="entry name" value="DNA_ligase_A_C"/>
    <property type="match status" value="1"/>
</dbReference>
<evidence type="ECO:0000256" key="20">
    <source>
        <dbReference type="ARBA" id="ARBA00034003"/>
    </source>
</evidence>
<keyword evidence="15" id="KW-0233">DNA recombination</keyword>
<dbReference type="Pfam" id="PF01068">
    <property type="entry name" value="DNA_ligase_A_M"/>
    <property type="match status" value="1"/>
</dbReference>
<dbReference type="SUPFAM" id="SSF50249">
    <property type="entry name" value="Nucleic acid-binding proteins"/>
    <property type="match status" value="1"/>
</dbReference>
<keyword evidence="18" id="KW-0511">Multifunctional enzyme</keyword>
<evidence type="ECO:0000256" key="13">
    <source>
        <dbReference type="ARBA" id="ARBA00022932"/>
    </source>
</evidence>
<dbReference type="InterPro" id="IPR012310">
    <property type="entry name" value="DNA_ligase_ATP-dep_cent"/>
</dbReference>
<dbReference type="NCBIfam" id="TIGR02778">
    <property type="entry name" value="ligD_pol"/>
    <property type="match status" value="1"/>
</dbReference>
<sequence length="803" mass="89384">MGLETYRRKRQFQITPEPRGGRGRRGHALRYVIQKHDASRLHYDFRLELDGVLKSWAVPKGPSADPADKRLAVEVEDHPLEYASFQGRIPAGQYGAGMVEIWDQGSWTPEGDPHAGLRDGSLTFELEGERLHGRWSLVRMSGRAAARARSPQWLLIKSREDPEPSRARKATVRKATLRVGATRSLPRFLEPQLATLVQEVPEGDDWLHELKYDGYRVQARLDHGRVTLRTRAGHDWTDHFPSVARDLERLEVEDALLDGEVAVLGPKGVTHFQLLQNAARSGGKGLFYFVFDLLHWNGRDLTSVALEQRKEALARLLGGTRASTIRYSDHVVGDGGRFLRAACEKGLEGIISKRRAGLYVSGRTREWVKGKCRPRQEFVIGGYTDPAGSRQAFGALLLGAYDGEGRLHCVGRVGTGFGAKTLRTLLTRLKRLTRKDAPFVNPPRGAGIHWVEPQLVVEVAFATWTEDRQLRQASFEGVREDKPAKEVTLERPVDRPASSRHDPSATSGGANGDLVAGVRLTHPTRLVWAPQRITKLNLARYVEAIAPSMLPHVTGRPLMILRCNQGVGAGRPCFVQKHPGGPRGGGQRAARDPSDASQHLAVADLAELVRLVQNGAVEIHAWGAPLRTIERPDRMIFDLDPHESVPWPRVIALAREVRDRLRALRLPAFVKTSGGKGLHLFVPLQARHAWDQVRTFANELAVEIAGASTGDVTLEIAKNRRAGKIFLDVLRNARGATCVVPYSPRARPGAAVSMPLPWTQLSEKTGPDAFTLESARDALRRADPWRDWERERARLPSLRTRRR</sequence>
<evidence type="ECO:0000256" key="18">
    <source>
        <dbReference type="ARBA" id="ARBA00023268"/>
    </source>
</evidence>
<dbReference type="GO" id="GO:0003887">
    <property type="term" value="F:DNA-directed DNA polymerase activity"/>
    <property type="evidence" value="ECO:0007669"/>
    <property type="project" value="UniProtKB-KW"/>
</dbReference>
<accession>A0A538TYF9</accession>
<comment type="cofactor">
    <cofactor evidence="1">
        <name>Mn(2+)</name>
        <dbReference type="ChEBI" id="CHEBI:29035"/>
    </cofactor>
</comment>
<evidence type="ECO:0000256" key="9">
    <source>
        <dbReference type="ARBA" id="ARBA00022763"/>
    </source>
</evidence>
<evidence type="ECO:0000256" key="5">
    <source>
        <dbReference type="ARBA" id="ARBA00022695"/>
    </source>
</evidence>
<evidence type="ECO:0000256" key="16">
    <source>
        <dbReference type="ARBA" id="ARBA00023204"/>
    </source>
</evidence>
<dbReference type="InterPro" id="IPR014146">
    <property type="entry name" value="LigD_ligase_dom"/>
</dbReference>
<dbReference type="GO" id="GO:0046872">
    <property type="term" value="F:metal ion binding"/>
    <property type="evidence" value="ECO:0007669"/>
    <property type="project" value="UniProtKB-KW"/>
</dbReference>
<evidence type="ECO:0000256" key="8">
    <source>
        <dbReference type="ARBA" id="ARBA00022741"/>
    </source>
</evidence>
<keyword evidence="10" id="KW-0378">Hydrolase</keyword>
<dbReference type="Gene3D" id="3.30.1490.70">
    <property type="match status" value="1"/>
</dbReference>
<keyword evidence="5" id="KW-0548">Nucleotidyltransferase</keyword>
<dbReference type="Proteomes" id="UP000319836">
    <property type="component" value="Unassembled WGS sequence"/>
</dbReference>